<proteinExistence type="predicted"/>
<accession>A0A7R9KRJ9</accession>
<protein>
    <submittedName>
        <fullName evidence="1">Uncharacterized protein</fullName>
    </submittedName>
</protein>
<dbReference type="AlphaFoldDB" id="A0A7R9KRJ9"/>
<reference evidence="1" key="1">
    <citation type="submission" date="2020-11" db="EMBL/GenBank/DDBJ databases">
        <authorList>
            <person name="Tran Van P."/>
        </authorList>
    </citation>
    <scope>NUCLEOTIDE SEQUENCE</scope>
</reference>
<evidence type="ECO:0000313" key="1">
    <source>
        <dbReference type="EMBL" id="CAD7628071.1"/>
    </source>
</evidence>
<dbReference type="EMBL" id="OC859907">
    <property type="protein sequence ID" value="CAD7628071.1"/>
    <property type="molecule type" value="Genomic_DNA"/>
</dbReference>
<organism evidence="1">
    <name type="scientific">Medioppia subpectinata</name>
    <dbReference type="NCBI Taxonomy" id="1979941"/>
    <lineage>
        <taxon>Eukaryota</taxon>
        <taxon>Metazoa</taxon>
        <taxon>Ecdysozoa</taxon>
        <taxon>Arthropoda</taxon>
        <taxon>Chelicerata</taxon>
        <taxon>Arachnida</taxon>
        <taxon>Acari</taxon>
        <taxon>Acariformes</taxon>
        <taxon>Sarcoptiformes</taxon>
        <taxon>Oribatida</taxon>
        <taxon>Brachypylina</taxon>
        <taxon>Oppioidea</taxon>
        <taxon>Oppiidae</taxon>
        <taxon>Medioppia</taxon>
    </lineage>
</organism>
<sequence>MRCNFSIRNGQLHGKSVPYREFIQERFCNSAEAEPNRLRHSLQCMCRPGVGCVATAGISFS</sequence>
<name>A0A7R9KRJ9_9ACAR</name>
<dbReference type="EMBL" id="CAJPIZ010005332">
    <property type="protein sequence ID" value="CAG2108501.1"/>
    <property type="molecule type" value="Genomic_DNA"/>
</dbReference>
<evidence type="ECO:0000313" key="2">
    <source>
        <dbReference type="Proteomes" id="UP000759131"/>
    </source>
</evidence>
<dbReference type="Proteomes" id="UP000759131">
    <property type="component" value="Unassembled WGS sequence"/>
</dbReference>
<keyword evidence="2" id="KW-1185">Reference proteome</keyword>
<gene>
    <name evidence="1" type="ORF">OSB1V03_LOCUS8493</name>
</gene>